<evidence type="ECO:0000313" key="2">
    <source>
        <dbReference type="EMBL" id="XDQ54776.1"/>
    </source>
</evidence>
<keyword evidence="1" id="KW-0732">Signal</keyword>
<dbReference type="AlphaFoldDB" id="A0AB39RJK9"/>
<accession>A0AB39RJK9</accession>
<name>A0AB39RJK9_9ACTN</name>
<proteinExistence type="predicted"/>
<evidence type="ECO:0000256" key="1">
    <source>
        <dbReference type="ARBA" id="ARBA00022729"/>
    </source>
</evidence>
<dbReference type="InterPro" id="IPR028994">
    <property type="entry name" value="Integrin_alpha_N"/>
</dbReference>
<dbReference type="SUPFAM" id="SSF69318">
    <property type="entry name" value="Integrin alpha N-terminal domain"/>
    <property type="match status" value="1"/>
</dbReference>
<protein>
    <submittedName>
        <fullName evidence="2">FG-GAP repeat protein</fullName>
    </submittedName>
</protein>
<organism evidence="2">
    <name type="scientific">Streptomyces sp. R41</name>
    <dbReference type="NCBI Taxonomy" id="3238632"/>
    <lineage>
        <taxon>Bacteria</taxon>
        <taxon>Bacillati</taxon>
        <taxon>Actinomycetota</taxon>
        <taxon>Actinomycetes</taxon>
        <taxon>Kitasatosporales</taxon>
        <taxon>Streptomycetaceae</taxon>
        <taxon>Streptomyces</taxon>
    </lineage>
</organism>
<dbReference type="Gene3D" id="2.130.10.130">
    <property type="entry name" value="Integrin alpha, N-terminal"/>
    <property type="match status" value="1"/>
</dbReference>
<dbReference type="EMBL" id="CP163443">
    <property type="protein sequence ID" value="XDQ54776.1"/>
    <property type="molecule type" value="Genomic_DNA"/>
</dbReference>
<dbReference type="Pfam" id="PF01839">
    <property type="entry name" value="FG-GAP"/>
    <property type="match status" value="1"/>
</dbReference>
<dbReference type="InterPro" id="IPR013517">
    <property type="entry name" value="FG-GAP"/>
</dbReference>
<sequence>MRKRALTALADPNGDGHADLAVGADGENDADGALWTLRGVSSGITPANAVTFGPSSAGVSTSGRPQFGFALLH</sequence>
<dbReference type="RefSeq" id="WP_369247975.1">
    <property type="nucleotide sequence ID" value="NZ_CP163443.1"/>
</dbReference>
<reference evidence="2" key="1">
    <citation type="submission" date="2024-07" db="EMBL/GenBank/DDBJ databases">
        <authorList>
            <person name="Yu S.T."/>
        </authorList>
    </citation>
    <scope>NUCLEOTIDE SEQUENCE</scope>
    <source>
        <strain evidence="2">R41</strain>
    </source>
</reference>
<gene>
    <name evidence="2" type="ORF">AB5J53_25510</name>
</gene>